<dbReference type="FunFam" id="3.40.309.10:FF:000009">
    <property type="entry name" value="Aldehyde dehydrogenase A"/>
    <property type="match status" value="1"/>
</dbReference>
<dbReference type="AlphaFoldDB" id="A0A6G8Q249"/>
<evidence type="ECO:0000313" key="7">
    <source>
        <dbReference type="Proteomes" id="UP000502706"/>
    </source>
</evidence>
<dbReference type="RefSeq" id="WP_166398181.1">
    <property type="nucleotide sequence ID" value="NZ_CP045121.1"/>
</dbReference>
<dbReference type="FunFam" id="3.40.605.10:FF:000007">
    <property type="entry name" value="NAD/NADP-dependent betaine aldehyde dehydrogenase"/>
    <property type="match status" value="1"/>
</dbReference>
<evidence type="ECO:0000259" key="5">
    <source>
        <dbReference type="Pfam" id="PF00171"/>
    </source>
</evidence>
<dbReference type="Proteomes" id="UP000502706">
    <property type="component" value="Chromosome"/>
</dbReference>
<gene>
    <name evidence="6" type="ORF">GBA65_20595</name>
</gene>
<accession>A0A6G8Q249</accession>
<feature type="active site" evidence="3">
    <location>
        <position position="233"/>
    </location>
</feature>
<dbReference type="Gene3D" id="3.40.605.10">
    <property type="entry name" value="Aldehyde Dehydrogenase, Chain A, domain 1"/>
    <property type="match status" value="1"/>
</dbReference>
<dbReference type="InterPro" id="IPR016161">
    <property type="entry name" value="Ald_DH/histidinol_DH"/>
</dbReference>
<dbReference type="InterPro" id="IPR015590">
    <property type="entry name" value="Aldehyde_DH_dom"/>
</dbReference>
<dbReference type="Gene3D" id="3.40.309.10">
    <property type="entry name" value="Aldehyde Dehydrogenase, Chain A, domain 2"/>
    <property type="match status" value="1"/>
</dbReference>
<sequence length="482" mass="51930">MSGNNGRMDVINPATGETIEEVPVSSAAELDTAVAAARHGFGEWRGVSGLERAEIFHEVSRTLREAADELATLMTHEGGKPYVENHDEVGWTTACFDYYGELARDSVGYLPAPIEPQQLALVVREPVGVVACIVPWNYPLLLAAWKLAPALAAGNAVVLKPSEETPLATRRMHALISGLLPEGLLGAVYGAGEVGEALVRHPGVDMVAFTGSQETGRKVGMIAAERLMRANLELGGKDPFIVCDDVDVEVAAQGAVWAACLNAGQVCTSAERFYVMKPIADDFVEAARSFVEGLKIGDPMDPTTDVGPLINEGGRGKVERHVGEAVRDGARIVAGGERWGERGFFYKPTVLSGVGPSMRVMRDETFGPVVPVVEVGSLDEAIEAANSVPYGLGANVYTRDFEKMLRCMRGIRAGTVWINDPLTDNDAAPFGGYGGSGIGRELGREGLEAFQETKHVHIDPRVEKKEWWYPYGRDDEPGRRTI</sequence>
<keyword evidence="7" id="KW-1185">Reference proteome</keyword>
<dbReference type="InterPro" id="IPR016163">
    <property type="entry name" value="Ald_DH_C"/>
</dbReference>
<feature type="domain" description="Aldehyde dehydrogenase" evidence="5">
    <location>
        <begin position="4"/>
        <end position="456"/>
    </location>
</feature>
<evidence type="ECO:0000256" key="3">
    <source>
        <dbReference type="PROSITE-ProRule" id="PRU10007"/>
    </source>
</evidence>
<dbReference type="CDD" id="cd07078">
    <property type="entry name" value="ALDH"/>
    <property type="match status" value="1"/>
</dbReference>
<dbReference type="GO" id="GO:0016620">
    <property type="term" value="F:oxidoreductase activity, acting on the aldehyde or oxo group of donors, NAD or NADP as acceptor"/>
    <property type="evidence" value="ECO:0007669"/>
    <property type="project" value="InterPro"/>
</dbReference>
<evidence type="ECO:0000256" key="2">
    <source>
        <dbReference type="ARBA" id="ARBA00023002"/>
    </source>
</evidence>
<evidence type="ECO:0000256" key="4">
    <source>
        <dbReference type="RuleBase" id="RU003345"/>
    </source>
</evidence>
<name>A0A6G8Q249_9ACTN</name>
<dbReference type="PANTHER" id="PTHR11699">
    <property type="entry name" value="ALDEHYDE DEHYDROGENASE-RELATED"/>
    <property type="match status" value="1"/>
</dbReference>
<organism evidence="6 7">
    <name type="scientific">Rubrobacter marinus</name>
    <dbReference type="NCBI Taxonomy" id="2653852"/>
    <lineage>
        <taxon>Bacteria</taxon>
        <taxon>Bacillati</taxon>
        <taxon>Actinomycetota</taxon>
        <taxon>Rubrobacteria</taxon>
        <taxon>Rubrobacterales</taxon>
        <taxon>Rubrobacteraceae</taxon>
        <taxon>Rubrobacter</taxon>
    </lineage>
</organism>
<dbReference type="InterPro" id="IPR029510">
    <property type="entry name" value="Ald_DH_CS_GLU"/>
</dbReference>
<reference evidence="6 7" key="1">
    <citation type="submission" date="2019-10" db="EMBL/GenBank/DDBJ databases">
        <title>Rubrobacter sp nov SCSIO 52915 isolated from a deep-sea sediment in the South China Sea.</title>
        <authorList>
            <person name="Chen R.W."/>
        </authorList>
    </citation>
    <scope>NUCLEOTIDE SEQUENCE [LARGE SCALE GENOMIC DNA]</scope>
    <source>
        <strain evidence="6 7">SCSIO 52915</strain>
    </source>
</reference>
<dbReference type="PROSITE" id="PS00687">
    <property type="entry name" value="ALDEHYDE_DEHYDR_GLU"/>
    <property type="match status" value="1"/>
</dbReference>
<proteinExistence type="inferred from homology"/>
<keyword evidence="2 4" id="KW-0560">Oxidoreductase</keyword>
<dbReference type="SUPFAM" id="SSF53720">
    <property type="entry name" value="ALDH-like"/>
    <property type="match status" value="1"/>
</dbReference>
<dbReference type="Pfam" id="PF00171">
    <property type="entry name" value="Aldedh"/>
    <property type="match status" value="1"/>
</dbReference>
<evidence type="ECO:0000313" key="6">
    <source>
        <dbReference type="EMBL" id="QIN80515.1"/>
    </source>
</evidence>
<dbReference type="EMBL" id="CP045121">
    <property type="protein sequence ID" value="QIN80515.1"/>
    <property type="molecule type" value="Genomic_DNA"/>
</dbReference>
<protein>
    <submittedName>
        <fullName evidence="6">Aldehyde dehydrogenase family protein</fullName>
    </submittedName>
</protein>
<dbReference type="KEGG" id="rmar:GBA65_20595"/>
<dbReference type="InterPro" id="IPR016162">
    <property type="entry name" value="Ald_DH_N"/>
</dbReference>
<evidence type="ECO:0000256" key="1">
    <source>
        <dbReference type="ARBA" id="ARBA00009986"/>
    </source>
</evidence>
<comment type="similarity">
    <text evidence="1 4">Belongs to the aldehyde dehydrogenase family.</text>
</comment>